<evidence type="ECO:0000313" key="4">
    <source>
        <dbReference type="Proteomes" id="UP001556196"/>
    </source>
</evidence>
<evidence type="ECO:0000313" key="3">
    <source>
        <dbReference type="EMBL" id="MEW9806771.1"/>
    </source>
</evidence>
<dbReference type="RefSeq" id="WP_367723898.1">
    <property type="nucleotide sequence ID" value="NZ_JBFOCH010000034.1"/>
</dbReference>
<dbReference type="Pfam" id="PF09917">
    <property type="entry name" value="DUF2147"/>
    <property type="match status" value="1"/>
</dbReference>
<accession>A0ABV3R0I3</accession>
<evidence type="ECO:0000256" key="1">
    <source>
        <dbReference type="SAM" id="SignalP"/>
    </source>
</evidence>
<dbReference type="EMBL" id="JBFOCI010000003">
    <property type="protein sequence ID" value="MEW9806771.1"/>
    <property type="molecule type" value="Genomic_DNA"/>
</dbReference>
<keyword evidence="1" id="KW-0732">Signal</keyword>
<keyword evidence="4" id="KW-1185">Reference proteome</keyword>
<dbReference type="PROSITE" id="PS51257">
    <property type="entry name" value="PROKAR_LIPOPROTEIN"/>
    <property type="match status" value="1"/>
</dbReference>
<evidence type="ECO:0000259" key="2">
    <source>
        <dbReference type="Pfam" id="PF09917"/>
    </source>
</evidence>
<dbReference type="InterPro" id="IPR019223">
    <property type="entry name" value="DUF2147"/>
</dbReference>
<sequence>MFRRLSLAGLAMIAATGLACADPIEGNWKTEAGSTARISACGSGFCIKLISGTHSGKQIGTMAASGSGYTGTITDPANDKTYKGKASIAGGILKMSGCVLGGLICQSQNWNRM</sequence>
<feature type="signal peptide" evidence="1">
    <location>
        <begin position="1"/>
        <end position="21"/>
    </location>
</feature>
<reference evidence="3 4" key="1">
    <citation type="submission" date="2024-06" db="EMBL/GenBank/DDBJ databases">
        <authorList>
            <person name="Tuo L."/>
        </authorList>
    </citation>
    <scope>NUCLEOTIDE SEQUENCE [LARGE SCALE GENOMIC DNA]</scope>
    <source>
        <strain evidence="3 4">ZMM04-5</strain>
    </source>
</reference>
<protein>
    <submittedName>
        <fullName evidence="3">DUF2147 domain-containing protein</fullName>
    </submittedName>
</protein>
<feature type="chain" id="PRO_5045650824" evidence="1">
    <location>
        <begin position="22"/>
        <end position="113"/>
    </location>
</feature>
<comment type="caution">
    <text evidence="3">The sequence shown here is derived from an EMBL/GenBank/DDBJ whole genome shotgun (WGS) entry which is preliminary data.</text>
</comment>
<feature type="domain" description="DUF2147" evidence="2">
    <location>
        <begin position="62"/>
        <end position="112"/>
    </location>
</feature>
<gene>
    <name evidence="3" type="ORF">ABUE31_12335</name>
</gene>
<proteinExistence type="predicted"/>
<dbReference type="Gene3D" id="2.40.128.520">
    <property type="match status" value="1"/>
</dbReference>
<name>A0ABV3R0I3_9HYPH</name>
<organism evidence="3 4">
    <name type="scientific">Mesorhizobium marinum</name>
    <dbReference type="NCBI Taxonomy" id="3228790"/>
    <lineage>
        <taxon>Bacteria</taxon>
        <taxon>Pseudomonadati</taxon>
        <taxon>Pseudomonadota</taxon>
        <taxon>Alphaproteobacteria</taxon>
        <taxon>Hyphomicrobiales</taxon>
        <taxon>Phyllobacteriaceae</taxon>
        <taxon>Mesorhizobium</taxon>
    </lineage>
</organism>
<dbReference type="Proteomes" id="UP001556196">
    <property type="component" value="Unassembled WGS sequence"/>
</dbReference>